<dbReference type="STRING" id="659018.ABB34_14400"/>
<dbReference type="InterPro" id="IPR057601">
    <property type="entry name" value="Oar-like_b-barrel"/>
</dbReference>
<gene>
    <name evidence="11" type="ORF">ABB34_14400</name>
</gene>
<keyword evidence="6 7" id="KW-0998">Cell outer membrane</keyword>
<dbReference type="PATRIC" id="fig|659018.3.peg.231"/>
<evidence type="ECO:0000259" key="10">
    <source>
        <dbReference type="Pfam" id="PF25183"/>
    </source>
</evidence>
<dbReference type="Gene3D" id="2.60.40.1120">
    <property type="entry name" value="Carboxypeptidase-like, regulatory domain"/>
    <property type="match status" value="1"/>
</dbReference>
<dbReference type="Gene3D" id="2.40.170.20">
    <property type="entry name" value="TonB-dependent receptor, beta-barrel domain"/>
    <property type="match status" value="1"/>
</dbReference>
<reference evidence="11 12" key="1">
    <citation type="submission" date="2015-05" db="EMBL/GenBank/DDBJ databases">
        <title>Genome sequencing and analysis of members of genus Stenotrophomonas.</title>
        <authorList>
            <person name="Patil P.P."/>
            <person name="Midha S."/>
            <person name="Patil P.B."/>
        </authorList>
    </citation>
    <scope>NUCLEOTIDE SEQUENCE [LARGE SCALE GENOMIC DNA]</scope>
    <source>
        <strain evidence="11 12">JCM 16244</strain>
    </source>
</reference>
<dbReference type="InterPro" id="IPR036942">
    <property type="entry name" value="Beta-barrel_TonB_sf"/>
</dbReference>
<dbReference type="EMBL" id="LDJP01000108">
    <property type="protein sequence ID" value="KRG80693.1"/>
    <property type="molecule type" value="Genomic_DNA"/>
</dbReference>
<comment type="similarity">
    <text evidence="7">Belongs to the TonB-dependent receptor family.</text>
</comment>
<keyword evidence="3 7" id="KW-1134">Transmembrane beta strand</keyword>
<dbReference type="GO" id="GO:0009279">
    <property type="term" value="C:cell outer membrane"/>
    <property type="evidence" value="ECO:0007669"/>
    <property type="project" value="UniProtKB-SubCell"/>
</dbReference>
<feature type="signal peptide" evidence="8">
    <location>
        <begin position="1"/>
        <end position="32"/>
    </location>
</feature>
<accession>A0A0R0DGE4</accession>
<feature type="domain" description="TonB-dependent receptor plug" evidence="9">
    <location>
        <begin position="142"/>
        <end position="236"/>
    </location>
</feature>
<feature type="domain" description="TonB-dependent transporter Oar-like beta-barrel" evidence="10">
    <location>
        <begin position="346"/>
        <end position="601"/>
    </location>
</feature>
<evidence type="ECO:0000259" key="9">
    <source>
        <dbReference type="Pfam" id="PF07715"/>
    </source>
</evidence>
<proteinExistence type="inferred from homology"/>
<dbReference type="Pfam" id="PF25183">
    <property type="entry name" value="OMP_b-brl_4"/>
    <property type="match status" value="1"/>
</dbReference>
<keyword evidence="12" id="KW-1185">Reference proteome</keyword>
<feature type="chain" id="PRO_5006395675" evidence="8">
    <location>
        <begin position="33"/>
        <end position="1028"/>
    </location>
</feature>
<comment type="subcellular location">
    <subcellularLocation>
        <location evidence="1 7">Cell outer membrane</location>
        <topology evidence="1 7">Multi-pass membrane protein</topology>
    </subcellularLocation>
</comment>
<evidence type="ECO:0000256" key="4">
    <source>
        <dbReference type="ARBA" id="ARBA00022692"/>
    </source>
</evidence>
<dbReference type="InterPro" id="IPR012910">
    <property type="entry name" value="Plug_dom"/>
</dbReference>
<dbReference type="Gene3D" id="2.170.130.10">
    <property type="entry name" value="TonB-dependent receptor, plug domain"/>
    <property type="match status" value="1"/>
</dbReference>
<evidence type="ECO:0000256" key="8">
    <source>
        <dbReference type="SAM" id="SignalP"/>
    </source>
</evidence>
<dbReference type="InterPro" id="IPR013784">
    <property type="entry name" value="Carb-bd-like_fold"/>
</dbReference>
<protein>
    <submittedName>
        <fullName evidence="11">TonB-dependent receptor</fullName>
    </submittedName>
</protein>
<name>A0A0R0DGE4_9GAMM</name>
<keyword evidence="5 7" id="KW-0472">Membrane</keyword>
<evidence type="ECO:0000256" key="5">
    <source>
        <dbReference type="ARBA" id="ARBA00023136"/>
    </source>
</evidence>
<dbReference type="Pfam" id="PF13620">
    <property type="entry name" value="CarboxypepD_reg"/>
    <property type="match status" value="1"/>
</dbReference>
<sequence>MTSPKRSNLSVGIKRTALSIALGMCFAGAVNAQSVTGTIYGQAAAEAGTTVLIENTDTGQSRTIAVDANGRYRAPSLPNGNYKVTLMKDGQPVSVREGVRVVIASGTEVSFVAAASSGAVDLDRITVNATSVPSIDVSQVDTRTVFTAEELQKFAIPRDIAAVAMLAPSVVKNDSYGVPSFGGSASSENAYYINGYAVTNPLTSIGFTTLPFDAIAQEQILTGGYGAEFGRATGGVINIVTKRGTNEWKGGVYTIYSPKPTREDPRNYYYPNTGNFPATDGKLLTYRQKNTSWENTTGVYVGGPLVKDKLFVYADAELTRREGEGVAASTSSAPGAAGGFQDYRYDYPRWTAKVDWNITDNHILELTGVSDVTKYSYDGYAYDYDTFSHGSEKNAGTTDKDDARLYVAKYTGYITDNLTLSALYGQQKITHESSPWGLDPSCPYVAAAVQNRAPGFDYSGCWSTDRVNVPGENEKTEGGRFDITYQLGRHELRAGYDRQDAEAFTGSEYQGGYVWVYSRMLDNAGNPSPMTPIDTAHGVGAPGDVGGTLADQGYYVRRQYYTQEANVKTEQEAFYIEDRWQVTDNFMLNLGLRNEQFTNFNGDGKAYIKQSNQWAPRLGAVWDVRGDSSLKVFANAGRYHLALPNNVAVRAASGSLYTLEYFTYTGVDPVTGAPTGITNIPVTDLGYSCAGNPNAISSNLECGQSPDPKTVAAKGIKSHFQDEYIIGFEHQPWDTLAWGAKFTYRDLRSAIDDTCTQALGGGCFLFNPGEGNSFYEEQADGSLALHHYTAEELNLPKLKRKYVAVDLFVEHPFTNNFYGKLSYTWSRNFGNTEGQLASDLDTGSGGQSDVSVTQDWDLPQLMEGANGLLPNDRTHQIKGTAYYTFSPEWTVGGSLIAASGRPRSCTSYYPTWPAPTAGIYNGSYYHYCGLPGNPSTNTPPSDDYKWSQRGSYGRAPWTIQFNLNVSYRPAWMDNLTLSADVINLFNQRVPTFYNDNYASSATQHNNMFGRELNYTTPRYMRFTARYDF</sequence>
<evidence type="ECO:0000256" key="1">
    <source>
        <dbReference type="ARBA" id="ARBA00004571"/>
    </source>
</evidence>
<dbReference type="GO" id="GO:0044718">
    <property type="term" value="P:siderophore transmembrane transport"/>
    <property type="evidence" value="ECO:0007669"/>
    <property type="project" value="TreeGrafter"/>
</dbReference>
<evidence type="ECO:0000313" key="12">
    <source>
        <dbReference type="Proteomes" id="UP000050940"/>
    </source>
</evidence>
<dbReference type="PROSITE" id="PS52016">
    <property type="entry name" value="TONB_DEPENDENT_REC_3"/>
    <property type="match status" value="1"/>
</dbReference>
<dbReference type="InterPro" id="IPR037066">
    <property type="entry name" value="Plug_dom_sf"/>
</dbReference>
<dbReference type="PANTHER" id="PTHR30069:SF46">
    <property type="entry name" value="OAR PROTEIN"/>
    <property type="match status" value="1"/>
</dbReference>
<evidence type="ECO:0000256" key="2">
    <source>
        <dbReference type="ARBA" id="ARBA00022448"/>
    </source>
</evidence>
<organism evidence="11 12">
    <name type="scientific">Stenotrophomonas daejeonensis</name>
    <dbReference type="NCBI Taxonomy" id="659018"/>
    <lineage>
        <taxon>Bacteria</taxon>
        <taxon>Pseudomonadati</taxon>
        <taxon>Pseudomonadota</taxon>
        <taxon>Gammaproteobacteria</taxon>
        <taxon>Lysobacterales</taxon>
        <taxon>Lysobacteraceae</taxon>
        <taxon>Stenotrophomonas</taxon>
    </lineage>
</organism>
<dbReference type="RefSeq" id="WP_057642064.1">
    <property type="nucleotide sequence ID" value="NZ_LDJP01000108.1"/>
</dbReference>
<dbReference type="SUPFAM" id="SSF49452">
    <property type="entry name" value="Starch-binding domain-like"/>
    <property type="match status" value="1"/>
</dbReference>
<comment type="caution">
    <text evidence="11">The sequence shown here is derived from an EMBL/GenBank/DDBJ whole genome shotgun (WGS) entry which is preliminary data.</text>
</comment>
<keyword evidence="4 7" id="KW-0812">Transmembrane</keyword>
<dbReference type="GO" id="GO:0030246">
    <property type="term" value="F:carbohydrate binding"/>
    <property type="evidence" value="ECO:0007669"/>
    <property type="project" value="InterPro"/>
</dbReference>
<keyword evidence="8" id="KW-0732">Signal</keyword>
<evidence type="ECO:0000256" key="3">
    <source>
        <dbReference type="ARBA" id="ARBA00022452"/>
    </source>
</evidence>
<dbReference type="AlphaFoldDB" id="A0A0R0DGE4"/>
<dbReference type="Pfam" id="PF07715">
    <property type="entry name" value="Plug"/>
    <property type="match status" value="1"/>
</dbReference>
<dbReference type="GO" id="GO:0015344">
    <property type="term" value="F:siderophore uptake transmembrane transporter activity"/>
    <property type="evidence" value="ECO:0007669"/>
    <property type="project" value="TreeGrafter"/>
</dbReference>
<dbReference type="SUPFAM" id="SSF56935">
    <property type="entry name" value="Porins"/>
    <property type="match status" value="1"/>
</dbReference>
<evidence type="ECO:0000256" key="7">
    <source>
        <dbReference type="PROSITE-ProRule" id="PRU01360"/>
    </source>
</evidence>
<evidence type="ECO:0000256" key="6">
    <source>
        <dbReference type="ARBA" id="ARBA00023237"/>
    </source>
</evidence>
<dbReference type="Proteomes" id="UP000050940">
    <property type="component" value="Unassembled WGS sequence"/>
</dbReference>
<keyword evidence="2 7" id="KW-0813">Transport</keyword>
<keyword evidence="11" id="KW-0675">Receptor</keyword>
<dbReference type="InterPro" id="IPR039426">
    <property type="entry name" value="TonB-dep_rcpt-like"/>
</dbReference>
<evidence type="ECO:0000313" key="11">
    <source>
        <dbReference type="EMBL" id="KRG80693.1"/>
    </source>
</evidence>
<dbReference type="PANTHER" id="PTHR30069">
    <property type="entry name" value="TONB-DEPENDENT OUTER MEMBRANE RECEPTOR"/>
    <property type="match status" value="1"/>
</dbReference>